<protein>
    <submittedName>
        <fullName evidence="2">Uncharacterized protein</fullName>
    </submittedName>
</protein>
<accession>A0A553I230</accession>
<organism evidence="2 3">
    <name type="scientific">Xylaria flabelliformis</name>
    <dbReference type="NCBI Taxonomy" id="2512241"/>
    <lineage>
        <taxon>Eukaryota</taxon>
        <taxon>Fungi</taxon>
        <taxon>Dikarya</taxon>
        <taxon>Ascomycota</taxon>
        <taxon>Pezizomycotina</taxon>
        <taxon>Sordariomycetes</taxon>
        <taxon>Xylariomycetidae</taxon>
        <taxon>Xylariales</taxon>
        <taxon>Xylariaceae</taxon>
        <taxon>Xylaria</taxon>
    </lineage>
</organism>
<evidence type="ECO:0000313" key="2">
    <source>
        <dbReference type="EMBL" id="TRX94258.1"/>
    </source>
</evidence>
<gene>
    <name evidence="2" type="ORF">FHL15_004725</name>
</gene>
<name>A0A553I230_9PEZI</name>
<proteinExistence type="predicted"/>
<evidence type="ECO:0000313" key="3">
    <source>
        <dbReference type="Proteomes" id="UP000319160"/>
    </source>
</evidence>
<dbReference type="OrthoDB" id="3701173at2759"/>
<comment type="caution">
    <text evidence="2">The sequence shown here is derived from an EMBL/GenBank/DDBJ whole genome shotgun (WGS) entry which is preliminary data.</text>
</comment>
<feature type="region of interest" description="Disordered" evidence="1">
    <location>
        <begin position="84"/>
        <end position="104"/>
    </location>
</feature>
<keyword evidence="3" id="KW-1185">Reference proteome</keyword>
<dbReference type="AlphaFoldDB" id="A0A553I230"/>
<sequence>MKDQQQQLQQQVQVTLSLRTTPPHTISVHDADPAEPLKLIASVRQTSSPFPDRPITLLTKYSCLDATPGEDAFFWRAMSPPKFTGGADDKNGNAPCPTPELPLQPPQRISGIRVSGDPNLLKRPADDSFTFITLPPVGKGQAEVTFELPPSRLVRRLGNKDETVGDKMKRFLRPGDTYKIVAARLGVNWWTFGSLEGEDGLLKKKIARWTFPDDLSLVREPSDDETDDVAHRLRDLVDLHDVNSLSSRSAVEGEQRPVVREMRADGWVFGEPKAGLNIVCEASEREASFTIIE</sequence>
<dbReference type="EMBL" id="VFLP01000023">
    <property type="protein sequence ID" value="TRX94258.1"/>
    <property type="molecule type" value="Genomic_DNA"/>
</dbReference>
<dbReference type="Proteomes" id="UP000319160">
    <property type="component" value="Unassembled WGS sequence"/>
</dbReference>
<evidence type="ECO:0000256" key="1">
    <source>
        <dbReference type="SAM" id="MobiDB-lite"/>
    </source>
</evidence>
<reference evidence="3" key="1">
    <citation type="submission" date="2019-06" db="EMBL/GenBank/DDBJ databases">
        <title>Draft genome sequence of the griseofulvin-producing fungus Xylaria cubensis strain G536.</title>
        <authorList>
            <person name="Mead M.E."/>
            <person name="Raja H.A."/>
            <person name="Steenwyk J.L."/>
            <person name="Knowles S.L."/>
            <person name="Oberlies N.H."/>
            <person name="Rokas A."/>
        </authorList>
    </citation>
    <scope>NUCLEOTIDE SEQUENCE [LARGE SCALE GENOMIC DNA]</scope>
    <source>
        <strain evidence="3">G536</strain>
    </source>
</reference>